<dbReference type="Proteomes" id="UP001209318">
    <property type="component" value="Unassembled WGS sequence"/>
</dbReference>
<dbReference type="InterPro" id="IPR008135">
    <property type="entry name" value="Competence-induced_CinA"/>
</dbReference>
<dbReference type="PANTHER" id="PTHR13939">
    <property type="entry name" value="NICOTINAMIDE-NUCLEOTIDE AMIDOHYDROLASE PNCC"/>
    <property type="match status" value="1"/>
</dbReference>
<reference evidence="3" key="1">
    <citation type="submission" date="2022-10" db="EMBL/GenBank/DDBJ databases">
        <title>Description of Fervidibacillus gen. nov. in the family Fervidibacillaceae fam. nov. with two species, Fervidibacillus albus sp. nov., and Fervidibacillus halotolerans sp. nov., isolated from tidal flat sediments.</title>
        <authorList>
            <person name="Kwon K.K."/>
            <person name="Yang S.-H."/>
        </authorList>
    </citation>
    <scope>NUCLEOTIDE SEQUENCE</scope>
    <source>
        <strain evidence="3">JCM 19140</strain>
    </source>
</reference>
<sequence>MNGEIIAVGSELLLGQIVNTNARFISEELANIGINVYYHTVIGDNKQRLKQVVEIAQQRADLIIFTGGLGPTKDDLTKETIASLLGVALSMDKAALQSIEDYFSRRNLNMTENNKKQALVFDGSEVLPNDNGMAPGMVLTKDGITYMLLPGPPSEMEPMLTTYGKNALIKRMDRSEKIQSRVLRFYGIGEASLEDQLLDLFEGQTNPTMAPLAANGEVTIRLTAKHASDNTRIQLLDTLEQTIKERVGEYFYGYDDTTLVKEMGKLIQENKLTLSVAESLTGGLFQEEVTSISGVSEWFKGGVVTYWPEVKINLLNVSKETIDQYGVVSEQCAKEMAENVRRLLQTEIGLSFTGVAGPATLEGKEPGTVFVGLSMKDAPTVAYQLKLSGNRESVRTRAVKNGAWRVIKALQSL</sequence>
<comment type="caution">
    <text evidence="3">The sequence shown here is derived from an EMBL/GenBank/DDBJ whole genome shotgun (WGS) entry which is preliminary data.</text>
</comment>
<dbReference type="Pfam" id="PF02464">
    <property type="entry name" value="CinA"/>
    <property type="match status" value="1"/>
</dbReference>
<gene>
    <name evidence="1" type="primary">cinA</name>
    <name evidence="3" type="ORF">OEV98_00490</name>
</gene>
<dbReference type="SUPFAM" id="SSF53218">
    <property type="entry name" value="Molybdenum cofactor biosynthesis proteins"/>
    <property type="match status" value="1"/>
</dbReference>
<proteinExistence type="inferred from homology"/>
<dbReference type="EMBL" id="JAOUSF010000001">
    <property type="protein sequence ID" value="MCU9612034.1"/>
    <property type="molecule type" value="Genomic_DNA"/>
</dbReference>
<evidence type="ECO:0000313" key="4">
    <source>
        <dbReference type="Proteomes" id="UP001209318"/>
    </source>
</evidence>
<dbReference type="InterPro" id="IPR041424">
    <property type="entry name" value="CinA_KH"/>
</dbReference>
<dbReference type="Gene3D" id="3.40.980.10">
    <property type="entry name" value="MoaB/Mog-like domain"/>
    <property type="match status" value="1"/>
</dbReference>
<dbReference type="Pfam" id="PF00994">
    <property type="entry name" value="MoCF_biosynth"/>
    <property type="match status" value="1"/>
</dbReference>
<dbReference type="Gene3D" id="3.30.70.2860">
    <property type="match status" value="1"/>
</dbReference>
<comment type="similarity">
    <text evidence="1">Belongs to the CinA family.</text>
</comment>
<dbReference type="InterPro" id="IPR036425">
    <property type="entry name" value="MoaB/Mog-like_dom_sf"/>
</dbReference>
<evidence type="ECO:0000259" key="2">
    <source>
        <dbReference type="SMART" id="SM00852"/>
    </source>
</evidence>
<dbReference type="AlphaFoldDB" id="A0AAE3IRA2"/>
<dbReference type="InterPro" id="IPR001453">
    <property type="entry name" value="MoaB/Mog_dom"/>
</dbReference>
<dbReference type="NCBIfam" id="TIGR00177">
    <property type="entry name" value="molyb_syn"/>
    <property type="match status" value="1"/>
</dbReference>
<dbReference type="CDD" id="cd00885">
    <property type="entry name" value="cinA"/>
    <property type="match status" value="1"/>
</dbReference>
<accession>A0AAE3IRA2</accession>
<dbReference type="Pfam" id="PF18146">
    <property type="entry name" value="CinA_KH"/>
    <property type="match status" value="1"/>
</dbReference>
<evidence type="ECO:0000313" key="3">
    <source>
        <dbReference type="EMBL" id="MCU9612034.1"/>
    </source>
</evidence>
<evidence type="ECO:0000256" key="1">
    <source>
        <dbReference type="HAMAP-Rule" id="MF_00226"/>
    </source>
</evidence>
<dbReference type="InterPro" id="IPR050101">
    <property type="entry name" value="CinA"/>
</dbReference>
<dbReference type="Gene3D" id="3.90.950.20">
    <property type="entry name" value="CinA-like"/>
    <property type="match status" value="1"/>
</dbReference>
<dbReference type="PANTHER" id="PTHR13939:SF0">
    <property type="entry name" value="NMN AMIDOHYDROLASE-LIKE PROTEIN YFAY"/>
    <property type="match status" value="1"/>
</dbReference>
<dbReference type="SUPFAM" id="SSF142433">
    <property type="entry name" value="CinA-like"/>
    <property type="match status" value="1"/>
</dbReference>
<dbReference type="InterPro" id="IPR008136">
    <property type="entry name" value="CinA_C"/>
</dbReference>
<name>A0AAE3IRA2_9BACI</name>
<dbReference type="NCBIfam" id="NF001813">
    <property type="entry name" value="PRK00549.1"/>
    <property type="match status" value="1"/>
</dbReference>
<organism evidence="3 4">
    <name type="scientific">Perspicuibacillus lycopersici</name>
    <dbReference type="NCBI Taxonomy" id="1325689"/>
    <lineage>
        <taxon>Bacteria</taxon>
        <taxon>Bacillati</taxon>
        <taxon>Bacillota</taxon>
        <taxon>Bacilli</taxon>
        <taxon>Bacillales</taxon>
        <taxon>Bacillaceae</taxon>
        <taxon>Perspicuibacillus</taxon>
    </lineage>
</organism>
<dbReference type="NCBIfam" id="TIGR00199">
    <property type="entry name" value="PncC_domain"/>
    <property type="match status" value="1"/>
</dbReference>
<keyword evidence="4" id="KW-1185">Reference proteome</keyword>
<dbReference type="InterPro" id="IPR036653">
    <property type="entry name" value="CinA-like_C"/>
</dbReference>
<dbReference type="PIRSF" id="PIRSF006728">
    <property type="entry name" value="CinA"/>
    <property type="match status" value="1"/>
</dbReference>
<protein>
    <recommendedName>
        <fullName evidence="1">Putative competence-damage inducible protein</fullName>
    </recommendedName>
</protein>
<dbReference type="HAMAP" id="MF_00226_B">
    <property type="entry name" value="CinA_B"/>
    <property type="match status" value="1"/>
</dbReference>
<dbReference type="RefSeq" id="WP_263071168.1">
    <property type="nucleotide sequence ID" value="NZ_JAOUSF010000001.1"/>
</dbReference>
<dbReference type="NCBIfam" id="TIGR00200">
    <property type="entry name" value="cinA_nterm"/>
    <property type="match status" value="1"/>
</dbReference>
<feature type="domain" description="MoaB/Mog" evidence="2">
    <location>
        <begin position="4"/>
        <end position="170"/>
    </location>
</feature>
<dbReference type="SMART" id="SM00852">
    <property type="entry name" value="MoCF_biosynth"/>
    <property type="match status" value="1"/>
</dbReference>